<dbReference type="PATRIC" id="fig|69.6.peg.5126"/>
<accession>A0A0S2DPN8</accession>
<organism evidence="2 3">
    <name type="scientific">Lysobacter enzymogenes</name>
    <dbReference type="NCBI Taxonomy" id="69"/>
    <lineage>
        <taxon>Bacteria</taxon>
        <taxon>Pseudomonadati</taxon>
        <taxon>Pseudomonadota</taxon>
        <taxon>Gammaproteobacteria</taxon>
        <taxon>Lysobacterales</taxon>
        <taxon>Lysobacteraceae</taxon>
        <taxon>Lysobacter</taxon>
    </lineage>
</organism>
<evidence type="ECO:0000313" key="3">
    <source>
        <dbReference type="Proteomes" id="UP000061569"/>
    </source>
</evidence>
<evidence type="ECO:0000313" key="2">
    <source>
        <dbReference type="EMBL" id="ALN60548.1"/>
    </source>
</evidence>
<evidence type="ECO:0000256" key="1">
    <source>
        <dbReference type="SAM" id="MobiDB-lite"/>
    </source>
</evidence>
<proteinExistence type="predicted"/>
<dbReference type="AlphaFoldDB" id="A0A0S2DPN8"/>
<gene>
    <name evidence="2" type="ORF">GLE_5207</name>
</gene>
<dbReference type="Proteomes" id="UP000061569">
    <property type="component" value="Chromosome"/>
</dbReference>
<name>A0A0S2DPN8_LYSEN</name>
<dbReference type="STRING" id="69.GLE_5207"/>
<reference evidence="2 3" key="1">
    <citation type="submission" date="2015-11" db="EMBL/GenBank/DDBJ databases">
        <title>Genome sequences of Lysobacter enzymogenes strain C3 and Lysobacter antibioticus ATCC 29479.</title>
        <authorList>
            <person name="Kobayashi D.Y."/>
        </authorList>
    </citation>
    <scope>NUCLEOTIDE SEQUENCE [LARGE SCALE GENOMIC DNA]</scope>
    <source>
        <strain evidence="2 3">C3</strain>
    </source>
</reference>
<dbReference type="EMBL" id="CP013140">
    <property type="protein sequence ID" value="ALN60548.1"/>
    <property type="molecule type" value="Genomic_DNA"/>
</dbReference>
<sequence length="37" mass="3984">MWEGLQARCSCTSRCATAQRPTDGLTPAQRSRDTAAS</sequence>
<feature type="region of interest" description="Disordered" evidence="1">
    <location>
        <begin position="16"/>
        <end position="37"/>
    </location>
</feature>
<protein>
    <submittedName>
        <fullName evidence="2">Uncharacterized protein</fullName>
    </submittedName>
</protein>
<dbReference type="KEGG" id="lez:GLE_5207"/>